<sequence>MMKEFWARLILAVGRHAAFPPFAFWVSGVMCGSFHFGRQQRLQGNLAGVDTLRKLRSVFILVVSGSRDMHAMEVYHHLCGSREFKNHYFNSSVTRGVFEYWLLSSGSFVCT</sequence>
<organism evidence="1 2">
    <name type="scientific">Cercophora scortea</name>
    <dbReference type="NCBI Taxonomy" id="314031"/>
    <lineage>
        <taxon>Eukaryota</taxon>
        <taxon>Fungi</taxon>
        <taxon>Dikarya</taxon>
        <taxon>Ascomycota</taxon>
        <taxon>Pezizomycotina</taxon>
        <taxon>Sordariomycetes</taxon>
        <taxon>Sordariomycetidae</taxon>
        <taxon>Sordariales</taxon>
        <taxon>Lasiosphaeriaceae</taxon>
        <taxon>Cercophora</taxon>
    </lineage>
</organism>
<protein>
    <submittedName>
        <fullName evidence="1">Uncharacterized protein</fullName>
    </submittedName>
</protein>
<dbReference type="AlphaFoldDB" id="A0AAE0IFZ4"/>
<name>A0AAE0IFZ4_9PEZI</name>
<reference evidence="1" key="1">
    <citation type="journal article" date="2023" name="Mol. Phylogenet. Evol.">
        <title>Genome-scale phylogeny and comparative genomics of the fungal order Sordariales.</title>
        <authorList>
            <person name="Hensen N."/>
            <person name="Bonometti L."/>
            <person name="Westerberg I."/>
            <person name="Brannstrom I.O."/>
            <person name="Guillou S."/>
            <person name="Cros-Aarteil S."/>
            <person name="Calhoun S."/>
            <person name="Haridas S."/>
            <person name="Kuo A."/>
            <person name="Mondo S."/>
            <person name="Pangilinan J."/>
            <person name="Riley R."/>
            <person name="LaButti K."/>
            <person name="Andreopoulos B."/>
            <person name="Lipzen A."/>
            <person name="Chen C."/>
            <person name="Yan M."/>
            <person name="Daum C."/>
            <person name="Ng V."/>
            <person name="Clum A."/>
            <person name="Steindorff A."/>
            <person name="Ohm R.A."/>
            <person name="Martin F."/>
            <person name="Silar P."/>
            <person name="Natvig D.O."/>
            <person name="Lalanne C."/>
            <person name="Gautier V."/>
            <person name="Ament-Velasquez S.L."/>
            <person name="Kruys A."/>
            <person name="Hutchinson M.I."/>
            <person name="Powell A.J."/>
            <person name="Barry K."/>
            <person name="Miller A.N."/>
            <person name="Grigoriev I.V."/>
            <person name="Debuchy R."/>
            <person name="Gladieux P."/>
            <person name="Hiltunen Thoren M."/>
            <person name="Johannesson H."/>
        </authorList>
    </citation>
    <scope>NUCLEOTIDE SEQUENCE</scope>
    <source>
        <strain evidence="1">SMH4131-1</strain>
    </source>
</reference>
<comment type="caution">
    <text evidence="1">The sequence shown here is derived from an EMBL/GenBank/DDBJ whole genome shotgun (WGS) entry which is preliminary data.</text>
</comment>
<gene>
    <name evidence="1" type="ORF">B0T19DRAFT_208778</name>
</gene>
<evidence type="ECO:0000313" key="2">
    <source>
        <dbReference type="Proteomes" id="UP001286456"/>
    </source>
</evidence>
<evidence type="ECO:0000313" key="1">
    <source>
        <dbReference type="EMBL" id="KAK3323571.1"/>
    </source>
</evidence>
<accession>A0AAE0IFZ4</accession>
<dbReference type="EMBL" id="JAUEPO010000004">
    <property type="protein sequence ID" value="KAK3323571.1"/>
    <property type="molecule type" value="Genomic_DNA"/>
</dbReference>
<reference evidence="1" key="2">
    <citation type="submission" date="2023-06" db="EMBL/GenBank/DDBJ databases">
        <authorList>
            <consortium name="Lawrence Berkeley National Laboratory"/>
            <person name="Haridas S."/>
            <person name="Hensen N."/>
            <person name="Bonometti L."/>
            <person name="Westerberg I."/>
            <person name="Brannstrom I.O."/>
            <person name="Guillou S."/>
            <person name="Cros-Aarteil S."/>
            <person name="Calhoun S."/>
            <person name="Kuo A."/>
            <person name="Mondo S."/>
            <person name="Pangilinan J."/>
            <person name="Riley R."/>
            <person name="Labutti K."/>
            <person name="Andreopoulos B."/>
            <person name="Lipzen A."/>
            <person name="Chen C."/>
            <person name="Yanf M."/>
            <person name="Daum C."/>
            <person name="Ng V."/>
            <person name="Clum A."/>
            <person name="Steindorff A."/>
            <person name="Ohm R."/>
            <person name="Martin F."/>
            <person name="Silar P."/>
            <person name="Natvig D."/>
            <person name="Lalanne C."/>
            <person name="Gautier V."/>
            <person name="Ament-Velasquez S.L."/>
            <person name="Kruys A."/>
            <person name="Hutchinson M.I."/>
            <person name="Powell A.J."/>
            <person name="Barry K."/>
            <person name="Miller A.N."/>
            <person name="Grigoriev I.V."/>
            <person name="Debuchy R."/>
            <person name="Gladieux P."/>
            <person name="Thoren M.H."/>
            <person name="Johannesson H."/>
        </authorList>
    </citation>
    <scope>NUCLEOTIDE SEQUENCE</scope>
    <source>
        <strain evidence="1">SMH4131-1</strain>
    </source>
</reference>
<proteinExistence type="predicted"/>
<keyword evidence="2" id="KW-1185">Reference proteome</keyword>
<dbReference type="Proteomes" id="UP001286456">
    <property type="component" value="Unassembled WGS sequence"/>
</dbReference>